<gene>
    <name evidence="11" type="ORF">BFW38_06910</name>
</gene>
<dbReference type="InterPro" id="IPR048279">
    <property type="entry name" value="MdtK-like"/>
</dbReference>
<feature type="transmembrane region" description="Helical" evidence="10">
    <location>
        <begin position="105"/>
        <end position="125"/>
    </location>
</feature>
<dbReference type="PANTHER" id="PTHR43298">
    <property type="entry name" value="MULTIDRUG RESISTANCE PROTEIN NORM-RELATED"/>
    <property type="match status" value="1"/>
</dbReference>
<evidence type="ECO:0000256" key="8">
    <source>
        <dbReference type="ARBA" id="ARBA00023136"/>
    </source>
</evidence>
<keyword evidence="4" id="KW-1003">Cell membrane</keyword>
<feature type="transmembrane region" description="Helical" evidence="10">
    <location>
        <begin position="287"/>
        <end position="311"/>
    </location>
</feature>
<evidence type="ECO:0000256" key="10">
    <source>
        <dbReference type="SAM" id="Phobius"/>
    </source>
</evidence>
<reference evidence="11 12" key="1">
    <citation type="submission" date="2016-08" db="EMBL/GenBank/DDBJ databases">
        <authorList>
            <person name="Seilhamer J.J."/>
        </authorList>
    </citation>
    <scope>NUCLEOTIDE SEQUENCE [LARGE SCALE GENOMIC DNA]</scope>
    <source>
        <strain evidence="11 12">PH27A</strain>
    </source>
</reference>
<feature type="transmembrane region" description="Helical" evidence="10">
    <location>
        <begin position="65"/>
        <end position="85"/>
    </location>
</feature>
<dbReference type="InterPro" id="IPR050222">
    <property type="entry name" value="MATE_MdtK"/>
</dbReference>
<evidence type="ECO:0000256" key="6">
    <source>
        <dbReference type="ARBA" id="ARBA00022989"/>
    </source>
</evidence>
<feature type="transmembrane region" description="Helical" evidence="10">
    <location>
        <begin position="249"/>
        <end position="275"/>
    </location>
</feature>
<evidence type="ECO:0000256" key="5">
    <source>
        <dbReference type="ARBA" id="ARBA00022692"/>
    </source>
</evidence>
<dbReference type="GO" id="GO:0015297">
    <property type="term" value="F:antiporter activity"/>
    <property type="evidence" value="ECO:0007669"/>
    <property type="project" value="UniProtKB-KW"/>
</dbReference>
<keyword evidence="12" id="KW-1185">Reference proteome</keyword>
<dbReference type="STRING" id="197479.BFW38_06910"/>
<dbReference type="GO" id="GO:0006811">
    <property type="term" value="P:monoatomic ion transport"/>
    <property type="evidence" value="ECO:0007669"/>
    <property type="project" value="UniProtKB-KW"/>
</dbReference>
<accession>A0A1E2V8H5</accession>
<dbReference type="GO" id="GO:0005886">
    <property type="term" value="C:plasma membrane"/>
    <property type="evidence" value="ECO:0007669"/>
    <property type="project" value="UniProtKB-SubCell"/>
</dbReference>
<keyword evidence="3" id="KW-0050">Antiport</keyword>
<dbReference type="OrthoDB" id="9780160at2"/>
<dbReference type="InterPro" id="IPR002528">
    <property type="entry name" value="MATE_fam"/>
</dbReference>
<dbReference type="Pfam" id="PF01554">
    <property type="entry name" value="MatE"/>
    <property type="match status" value="2"/>
</dbReference>
<evidence type="ECO:0000256" key="1">
    <source>
        <dbReference type="ARBA" id="ARBA00004429"/>
    </source>
</evidence>
<dbReference type="AlphaFoldDB" id="A0A1E2V8H5"/>
<protein>
    <recommendedName>
        <fullName evidence="9">Multidrug-efflux transporter</fullName>
    </recommendedName>
</protein>
<dbReference type="NCBIfam" id="TIGR00797">
    <property type="entry name" value="matE"/>
    <property type="match status" value="1"/>
</dbReference>
<name>A0A1E2V8H5_9GAMM</name>
<dbReference type="Proteomes" id="UP000094291">
    <property type="component" value="Unassembled WGS sequence"/>
</dbReference>
<dbReference type="GO" id="GO:0042910">
    <property type="term" value="F:xenobiotic transmembrane transporter activity"/>
    <property type="evidence" value="ECO:0007669"/>
    <property type="project" value="InterPro"/>
</dbReference>
<evidence type="ECO:0000256" key="3">
    <source>
        <dbReference type="ARBA" id="ARBA00022449"/>
    </source>
</evidence>
<keyword evidence="7" id="KW-0406">Ion transport</keyword>
<feature type="transmembrane region" description="Helical" evidence="10">
    <location>
        <begin position="140"/>
        <end position="158"/>
    </location>
</feature>
<feature type="transmembrane region" description="Helical" evidence="10">
    <location>
        <begin position="200"/>
        <end position="223"/>
    </location>
</feature>
<keyword evidence="2" id="KW-0813">Transport</keyword>
<proteinExistence type="predicted"/>
<feature type="transmembrane region" description="Helical" evidence="10">
    <location>
        <begin position="431"/>
        <end position="451"/>
    </location>
</feature>
<evidence type="ECO:0000256" key="4">
    <source>
        <dbReference type="ARBA" id="ARBA00022475"/>
    </source>
</evidence>
<evidence type="ECO:0000313" key="11">
    <source>
        <dbReference type="EMBL" id="ODC03318.1"/>
    </source>
</evidence>
<dbReference type="RefSeq" id="WP_068997734.1">
    <property type="nucleotide sequence ID" value="NZ_MDTQ01000001.1"/>
</dbReference>
<feature type="transmembrane region" description="Helical" evidence="10">
    <location>
        <begin position="397"/>
        <end position="425"/>
    </location>
</feature>
<evidence type="ECO:0000256" key="7">
    <source>
        <dbReference type="ARBA" id="ARBA00023065"/>
    </source>
</evidence>
<comment type="subcellular location">
    <subcellularLocation>
        <location evidence="1">Cell inner membrane</location>
        <topology evidence="1">Multi-pass membrane protein</topology>
    </subcellularLocation>
</comment>
<comment type="caution">
    <text evidence="11">The sequence shown here is derived from an EMBL/GenBank/DDBJ whole genome shotgun (WGS) entry which is preliminary data.</text>
</comment>
<dbReference type="CDD" id="cd13131">
    <property type="entry name" value="MATE_NorM_like"/>
    <property type="match status" value="1"/>
</dbReference>
<feature type="transmembrane region" description="Helical" evidence="10">
    <location>
        <begin position="364"/>
        <end position="385"/>
    </location>
</feature>
<organism evidence="11 12">
    <name type="scientific">Terasakiispira papahanaumokuakeensis</name>
    <dbReference type="NCBI Taxonomy" id="197479"/>
    <lineage>
        <taxon>Bacteria</taxon>
        <taxon>Pseudomonadati</taxon>
        <taxon>Pseudomonadota</taxon>
        <taxon>Gammaproteobacteria</taxon>
        <taxon>Oceanospirillales</taxon>
        <taxon>Terasakiispira</taxon>
    </lineage>
</organism>
<evidence type="ECO:0000256" key="2">
    <source>
        <dbReference type="ARBA" id="ARBA00022448"/>
    </source>
</evidence>
<evidence type="ECO:0000313" key="12">
    <source>
        <dbReference type="Proteomes" id="UP000094291"/>
    </source>
</evidence>
<keyword evidence="6 10" id="KW-1133">Transmembrane helix</keyword>
<evidence type="ECO:0000256" key="9">
    <source>
        <dbReference type="ARBA" id="ARBA00031636"/>
    </source>
</evidence>
<sequence length="470" mass="50032">MSSLSSQTPPALVGNFRQHSQRLLGLALPLLGAQLAQTGMGVVDTIMAGRLSATDLAAVSVGTSIFAPLMLLIAGTLLATTPSVAHHVGGKRYHALASVVQQASWLGLVMVILGGFLMANAMPVFKMMGVSQLVSERAQSYLWALIPGLPALAFFQILRCLCEGLNRTRPVLLISLFGLLVNIPANYVLIYGQFGFPQLGAQGCGFATSLSFWSMALLAAMYVHRAKSFNAFGIFQRWQTPRLHEIGELAWIGLPIGAAIFVEASLFTTIALFVGGLGDRVVAGHQIALNFTTILFMLPLSLSMALTVLVGQPLGAKQPREAQAVAWHGVQLSLLVATLSALIIGIGAPYVVQLYTLNTEVQTLASSLLYLAVIYQLSDALQVSAAGALRGYKDTRVVMLLTVPCYWIIGLGVGHILATGGLGIAPQGVQGYWYGLIAGLTCAAIALLFRLRWTTREMSQKVALQEDIGA</sequence>
<dbReference type="PANTHER" id="PTHR43298:SF2">
    <property type="entry name" value="FMN_FAD EXPORTER YEEO-RELATED"/>
    <property type="match status" value="1"/>
</dbReference>
<dbReference type="EMBL" id="MDTQ01000001">
    <property type="protein sequence ID" value="ODC03318.1"/>
    <property type="molecule type" value="Genomic_DNA"/>
</dbReference>
<keyword evidence="8 10" id="KW-0472">Membrane</keyword>
<keyword evidence="5 10" id="KW-0812">Transmembrane</keyword>
<feature type="transmembrane region" description="Helical" evidence="10">
    <location>
        <begin position="170"/>
        <end position="194"/>
    </location>
</feature>
<dbReference type="PIRSF" id="PIRSF006603">
    <property type="entry name" value="DinF"/>
    <property type="match status" value="1"/>
</dbReference>
<feature type="transmembrane region" description="Helical" evidence="10">
    <location>
        <begin position="332"/>
        <end position="352"/>
    </location>
</feature>